<proteinExistence type="predicted"/>
<evidence type="ECO:0000313" key="1">
    <source>
        <dbReference type="EMBL" id="WIA10500.1"/>
    </source>
</evidence>
<reference evidence="1 2" key="1">
    <citation type="submission" date="2023-05" db="EMBL/GenBank/DDBJ databases">
        <title>A 100% complete, gapless, phased diploid assembly of the Scenedesmus obliquus UTEX 3031 genome.</title>
        <authorList>
            <person name="Biondi T.C."/>
            <person name="Hanschen E.R."/>
            <person name="Kwon T."/>
            <person name="Eng W."/>
            <person name="Kruse C.P.S."/>
            <person name="Koehler S.I."/>
            <person name="Kunde Y."/>
            <person name="Gleasner C.D."/>
            <person name="You Mak K.T."/>
            <person name="Polle J."/>
            <person name="Hovde B.T."/>
            <person name="Starkenburg S.R."/>
        </authorList>
    </citation>
    <scope>NUCLEOTIDE SEQUENCE [LARGE SCALE GENOMIC DNA]</scope>
    <source>
        <strain evidence="1 2">DOE0152z</strain>
    </source>
</reference>
<gene>
    <name evidence="1" type="ORF">OEZ85_010689</name>
</gene>
<keyword evidence="2" id="KW-1185">Reference proteome</keyword>
<accession>A0ABY8TNB0</accession>
<organism evidence="1 2">
    <name type="scientific">Tetradesmus obliquus</name>
    <name type="common">Green alga</name>
    <name type="synonym">Acutodesmus obliquus</name>
    <dbReference type="NCBI Taxonomy" id="3088"/>
    <lineage>
        <taxon>Eukaryota</taxon>
        <taxon>Viridiplantae</taxon>
        <taxon>Chlorophyta</taxon>
        <taxon>core chlorophytes</taxon>
        <taxon>Chlorophyceae</taxon>
        <taxon>CS clade</taxon>
        <taxon>Sphaeropleales</taxon>
        <taxon>Scenedesmaceae</taxon>
        <taxon>Tetradesmus</taxon>
    </lineage>
</organism>
<evidence type="ECO:0000313" key="2">
    <source>
        <dbReference type="Proteomes" id="UP001244341"/>
    </source>
</evidence>
<protein>
    <recommendedName>
        <fullName evidence="3">PsbP C-terminal domain-containing protein</fullName>
    </recommendedName>
</protein>
<sequence>MTYEIAAPNTSKSPGARFVLLPNVRAVSTYAASGVARAFTDADGSLKACYFKTMLHLELPASWERLSGQHKSGEAL</sequence>
<dbReference type="Proteomes" id="UP001244341">
    <property type="component" value="Chromosome 2b"/>
</dbReference>
<dbReference type="EMBL" id="CP126209">
    <property type="protein sequence ID" value="WIA10500.1"/>
    <property type="molecule type" value="Genomic_DNA"/>
</dbReference>
<name>A0ABY8TNB0_TETOB</name>
<evidence type="ECO:0008006" key="3">
    <source>
        <dbReference type="Google" id="ProtNLM"/>
    </source>
</evidence>